<sequence length="344" mass="35548">MRAFSHPDQMRHTPRFFLQRGQLRPNFEVPERATALLAGLQRLGLAPETAALPPRAALEAVHAPDYLDFLEGALAAWQALPDPGPEVVGNTHATADAMANGGRRPSGIVGQAGWYTADTSCPIGPGTWEASLAAAGVALAAAAEAGAGRTAYALCRPPGHHAYAARAGGHCYLNNAAIAVAALRQSGTKRVATLDIDSHHGNGTQGIFWEDPGVLTVSVHGDPSAYYPFFTGYREETGGGAGAGHNLNLPMPAGTGDAEWLAAIDAGIAAARRFGAEALVVSLGFDASEHEPLGLLKVTADGFARAGAAISAFGLPAAIIQEGGYNVEIMGSLLERFLTGWGDV</sequence>
<reference evidence="8" key="1">
    <citation type="journal article" date="2019" name="Int. J. Syst. Evol. Microbiol.">
        <title>The Global Catalogue of Microorganisms (GCM) 10K type strain sequencing project: providing services to taxonomists for standard genome sequencing and annotation.</title>
        <authorList>
            <consortium name="The Broad Institute Genomics Platform"/>
            <consortium name="The Broad Institute Genome Sequencing Center for Infectious Disease"/>
            <person name="Wu L."/>
            <person name="Ma J."/>
        </authorList>
    </citation>
    <scope>NUCLEOTIDE SEQUENCE [LARGE SCALE GENOMIC DNA]</scope>
    <source>
        <strain evidence="8">CECT 7131</strain>
    </source>
</reference>
<dbReference type="InterPro" id="IPR023696">
    <property type="entry name" value="Ureohydrolase_dom_sf"/>
</dbReference>
<keyword evidence="8" id="KW-1185">Reference proteome</keyword>
<evidence type="ECO:0000256" key="5">
    <source>
        <dbReference type="ARBA" id="ARBA00022833"/>
    </source>
</evidence>
<protein>
    <submittedName>
        <fullName evidence="7">Histone deacetylase family protein</fullName>
    </submittedName>
</protein>
<evidence type="ECO:0000256" key="1">
    <source>
        <dbReference type="ARBA" id="ARBA00001947"/>
    </source>
</evidence>
<evidence type="ECO:0000259" key="6">
    <source>
        <dbReference type="Pfam" id="PF00850"/>
    </source>
</evidence>
<evidence type="ECO:0000313" key="7">
    <source>
        <dbReference type="EMBL" id="MDN3562798.1"/>
    </source>
</evidence>
<keyword evidence="4" id="KW-0378">Hydrolase</keyword>
<dbReference type="RefSeq" id="WP_290314519.1">
    <property type="nucleotide sequence ID" value="NZ_JAUFPN010000001.1"/>
</dbReference>
<accession>A0ABT7ZZZ0</accession>
<dbReference type="EMBL" id="JAUFPN010000001">
    <property type="protein sequence ID" value="MDN3562798.1"/>
    <property type="molecule type" value="Genomic_DNA"/>
</dbReference>
<dbReference type="Gene3D" id="3.40.800.20">
    <property type="entry name" value="Histone deacetylase domain"/>
    <property type="match status" value="1"/>
</dbReference>
<dbReference type="Proteomes" id="UP001529369">
    <property type="component" value="Unassembled WGS sequence"/>
</dbReference>
<comment type="similarity">
    <text evidence="2">Belongs to the histone deacetylase family.</text>
</comment>
<evidence type="ECO:0000313" key="8">
    <source>
        <dbReference type="Proteomes" id="UP001529369"/>
    </source>
</evidence>
<organism evidence="7 8">
    <name type="scientific">Paeniroseomonas aquatica</name>
    <dbReference type="NCBI Taxonomy" id="373043"/>
    <lineage>
        <taxon>Bacteria</taxon>
        <taxon>Pseudomonadati</taxon>
        <taxon>Pseudomonadota</taxon>
        <taxon>Alphaproteobacteria</taxon>
        <taxon>Acetobacterales</taxon>
        <taxon>Acetobacteraceae</taxon>
        <taxon>Paeniroseomonas</taxon>
    </lineage>
</organism>
<dbReference type="Pfam" id="PF00850">
    <property type="entry name" value="Hist_deacetyl"/>
    <property type="match status" value="1"/>
</dbReference>
<name>A0ABT7ZZZ0_9PROT</name>
<keyword evidence="5" id="KW-0862">Zinc</keyword>
<feature type="domain" description="Histone deacetylase" evidence="6">
    <location>
        <begin position="28"/>
        <end position="338"/>
    </location>
</feature>
<proteinExistence type="inferred from homology"/>
<evidence type="ECO:0000256" key="3">
    <source>
        <dbReference type="ARBA" id="ARBA00022723"/>
    </source>
</evidence>
<keyword evidence="3" id="KW-0479">Metal-binding</keyword>
<dbReference type="InterPro" id="IPR023801">
    <property type="entry name" value="His_deacetylse_dom"/>
</dbReference>
<dbReference type="PANTHER" id="PTHR10625">
    <property type="entry name" value="HISTONE DEACETYLASE HDAC1-RELATED"/>
    <property type="match status" value="1"/>
</dbReference>
<dbReference type="PRINTS" id="PR01270">
    <property type="entry name" value="HDASUPER"/>
</dbReference>
<gene>
    <name evidence="7" type="ORF">QWZ14_00140</name>
</gene>
<comment type="caution">
    <text evidence="7">The sequence shown here is derived from an EMBL/GenBank/DDBJ whole genome shotgun (WGS) entry which is preliminary data.</text>
</comment>
<dbReference type="InterPro" id="IPR000286">
    <property type="entry name" value="HDACs"/>
</dbReference>
<dbReference type="InterPro" id="IPR037138">
    <property type="entry name" value="His_deacetylse_dom_sf"/>
</dbReference>
<dbReference type="SUPFAM" id="SSF52768">
    <property type="entry name" value="Arginase/deacetylase"/>
    <property type="match status" value="1"/>
</dbReference>
<comment type="cofactor">
    <cofactor evidence="1">
        <name>Zn(2+)</name>
        <dbReference type="ChEBI" id="CHEBI:29105"/>
    </cofactor>
</comment>
<evidence type="ECO:0000256" key="2">
    <source>
        <dbReference type="ARBA" id="ARBA00005947"/>
    </source>
</evidence>
<evidence type="ECO:0000256" key="4">
    <source>
        <dbReference type="ARBA" id="ARBA00022801"/>
    </source>
</evidence>
<dbReference type="CDD" id="cd10001">
    <property type="entry name" value="HDAC_classII_APAH"/>
    <property type="match status" value="1"/>
</dbReference>
<dbReference type="PANTHER" id="PTHR10625:SF17">
    <property type="entry name" value="HISTONE DEACETYLASE 8"/>
    <property type="match status" value="1"/>
</dbReference>